<dbReference type="EMBL" id="JAAAIN010000298">
    <property type="protein sequence ID" value="KAG0316524.1"/>
    <property type="molecule type" value="Genomic_DNA"/>
</dbReference>
<dbReference type="AlphaFoldDB" id="A0A9P6RBI5"/>
<keyword evidence="2" id="KW-0677">Repeat</keyword>
<sequence length="438" mass="47391">MCIWTYIITEKIWGNSWVPLNYTRQPGVRVGVDLTAGDVYISAAADSATKVLKSTPGISSVSFSPMPKDLMPVPLFHETFIWSIYRNSFLHYGGTSMDGKTANPYLNEFVPTTGWKAVKTTGQPPGDVSGHCMVPGKYNVAHCHIEDISYGGVKMIVFGGAGLDGVAKADIHILDLATSTWTIGKSAEANQARTNMACVVAGDSFIAWGGESGQVNKDAVPIVYDIRNNEWITQFRLNTGPGVTEPAESGNPPRPSALPASVDLTTKIAAIGGGVAGAAMLVALIGSVIYRRHTSRQEIHDKKNTGTIIGLSVRDPQNPGGEPEAELLGACFPLSPPPIYSRPMYFDQDELFRYLAASPLAGPHSFMKNPQGQDQQDQQYLSMSGDGDGSEWPRNESHRSNHQPSSPRSPRSPQAVYRASITQRDRPSNGDDDNDERN</sequence>
<accession>A0A9P6RBI5</accession>
<proteinExistence type="predicted"/>
<dbReference type="SUPFAM" id="SSF117281">
    <property type="entry name" value="Kelch motif"/>
    <property type="match status" value="1"/>
</dbReference>
<gene>
    <name evidence="5" type="ORF">BGZ97_006698</name>
</gene>
<comment type="caution">
    <text evidence="5">The sequence shown here is derived from an EMBL/GenBank/DDBJ whole genome shotgun (WGS) entry which is preliminary data.</text>
</comment>
<dbReference type="PANTHER" id="PTHR46093">
    <property type="entry name" value="ACYL-COA-BINDING DOMAIN-CONTAINING PROTEIN 5"/>
    <property type="match status" value="1"/>
</dbReference>
<feature type="transmembrane region" description="Helical" evidence="4">
    <location>
        <begin position="268"/>
        <end position="290"/>
    </location>
</feature>
<reference evidence="5" key="1">
    <citation type="journal article" date="2020" name="Fungal Divers.">
        <title>Resolving the Mortierellaceae phylogeny through synthesis of multi-gene phylogenetics and phylogenomics.</title>
        <authorList>
            <person name="Vandepol N."/>
            <person name="Liber J."/>
            <person name="Desiro A."/>
            <person name="Na H."/>
            <person name="Kennedy M."/>
            <person name="Barry K."/>
            <person name="Grigoriev I.V."/>
            <person name="Miller A.N."/>
            <person name="O'Donnell K."/>
            <person name="Stajich J.E."/>
            <person name="Bonito G."/>
        </authorList>
    </citation>
    <scope>NUCLEOTIDE SEQUENCE</scope>
    <source>
        <strain evidence="5">NVP60</strain>
    </source>
</reference>
<keyword evidence="1" id="KW-0880">Kelch repeat</keyword>
<evidence type="ECO:0000256" key="1">
    <source>
        <dbReference type="ARBA" id="ARBA00022441"/>
    </source>
</evidence>
<keyword evidence="4" id="KW-0812">Transmembrane</keyword>
<dbReference type="Gene3D" id="2.120.10.80">
    <property type="entry name" value="Kelch-type beta propeller"/>
    <property type="match status" value="1"/>
</dbReference>
<keyword evidence="4" id="KW-0472">Membrane</keyword>
<evidence type="ECO:0008006" key="7">
    <source>
        <dbReference type="Google" id="ProtNLM"/>
    </source>
</evidence>
<organism evidence="5 6">
    <name type="scientific">Linnemannia gamsii</name>
    <dbReference type="NCBI Taxonomy" id="64522"/>
    <lineage>
        <taxon>Eukaryota</taxon>
        <taxon>Fungi</taxon>
        <taxon>Fungi incertae sedis</taxon>
        <taxon>Mucoromycota</taxon>
        <taxon>Mortierellomycotina</taxon>
        <taxon>Mortierellomycetes</taxon>
        <taxon>Mortierellales</taxon>
        <taxon>Mortierellaceae</taxon>
        <taxon>Linnemannia</taxon>
    </lineage>
</organism>
<evidence type="ECO:0000256" key="2">
    <source>
        <dbReference type="ARBA" id="ARBA00022737"/>
    </source>
</evidence>
<dbReference type="OrthoDB" id="432528at2759"/>
<feature type="compositionally biased region" description="Low complexity" evidence="3">
    <location>
        <begin position="402"/>
        <end position="414"/>
    </location>
</feature>
<feature type="non-terminal residue" evidence="5">
    <location>
        <position position="1"/>
    </location>
</feature>
<evidence type="ECO:0000313" key="6">
    <source>
        <dbReference type="Proteomes" id="UP000823405"/>
    </source>
</evidence>
<evidence type="ECO:0000313" key="5">
    <source>
        <dbReference type="EMBL" id="KAG0316524.1"/>
    </source>
</evidence>
<dbReference type="InterPro" id="IPR015915">
    <property type="entry name" value="Kelch-typ_b-propeller"/>
</dbReference>
<name>A0A9P6RBI5_9FUNG</name>
<dbReference type="Proteomes" id="UP000823405">
    <property type="component" value="Unassembled WGS sequence"/>
</dbReference>
<evidence type="ECO:0000256" key="3">
    <source>
        <dbReference type="SAM" id="MobiDB-lite"/>
    </source>
</evidence>
<evidence type="ECO:0000256" key="4">
    <source>
        <dbReference type="SAM" id="Phobius"/>
    </source>
</evidence>
<keyword evidence="4" id="KW-1133">Transmembrane helix</keyword>
<dbReference type="PANTHER" id="PTHR46093:SF18">
    <property type="entry name" value="FIBRONECTIN TYPE-III DOMAIN-CONTAINING PROTEIN"/>
    <property type="match status" value="1"/>
</dbReference>
<protein>
    <recommendedName>
        <fullName evidence="7">Galactose oxidase</fullName>
    </recommendedName>
</protein>
<keyword evidence="6" id="KW-1185">Reference proteome</keyword>
<feature type="region of interest" description="Disordered" evidence="3">
    <location>
        <begin position="364"/>
        <end position="438"/>
    </location>
</feature>
<dbReference type="Pfam" id="PF24681">
    <property type="entry name" value="Kelch_KLHDC2_KLHL20_DRC7"/>
    <property type="match status" value="1"/>
</dbReference>